<keyword evidence="3" id="KW-1185">Reference proteome</keyword>
<feature type="transmembrane region" description="Helical" evidence="1">
    <location>
        <begin position="88"/>
        <end position="112"/>
    </location>
</feature>
<evidence type="ECO:0000256" key="1">
    <source>
        <dbReference type="SAM" id="Phobius"/>
    </source>
</evidence>
<reference evidence="2 3" key="2">
    <citation type="submission" date="2018-03" db="EMBL/GenBank/DDBJ databases">
        <title>The ancient ancestry and fast evolution of plastids.</title>
        <authorList>
            <person name="Moore K.R."/>
            <person name="Magnabosco C."/>
            <person name="Momper L."/>
            <person name="Gold D.A."/>
            <person name="Bosak T."/>
            <person name="Fournier G.P."/>
        </authorList>
    </citation>
    <scope>NUCLEOTIDE SEQUENCE [LARGE SCALE GENOMIC DNA]</scope>
    <source>
        <strain evidence="2 3">ULC18</strain>
    </source>
</reference>
<feature type="transmembrane region" description="Helical" evidence="1">
    <location>
        <begin position="12"/>
        <end position="32"/>
    </location>
</feature>
<dbReference type="Proteomes" id="UP000239576">
    <property type="component" value="Unassembled WGS sequence"/>
</dbReference>
<keyword evidence="1" id="KW-0812">Transmembrane</keyword>
<evidence type="ECO:0008006" key="4">
    <source>
        <dbReference type="Google" id="ProtNLM"/>
    </source>
</evidence>
<gene>
    <name evidence="2" type="ORF">C7B82_29630</name>
</gene>
<keyword evidence="1" id="KW-1133">Transmembrane helix</keyword>
<dbReference type="EMBL" id="PVWK01000159">
    <property type="protein sequence ID" value="PSB23695.1"/>
    <property type="molecule type" value="Genomic_DNA"/>
</dbReference>
<dbReference type="RefSeq" id="WP_106260802.1">
    <property type="nucleotide sequence ID" value="NZ_CAWNSW010000143.1"/>
</dbReference>
<accession>A0A2T1DT91</accession>
<feature type="transmembrane region" description="Helical" evidence="1">
    <location>
        <begin position="124"/>
        <end position="145"/>
    </location>
</feature>
<name>A0A2T1DT91_9CYAN</name>
<dbReference type="OrthoDB" id="530182at2"/>
<proteinExistence type="predicted"/>
<protein>
    <recommendedName>
        <fullName evidence="4">DUF2721 domain-containing protein</fullName>
    </recommendedName>
</protein>
<organism evidence="2 3">
    <name type="scientific">Stenomitos frigidus ULC18</name>
    <dbReference type="NCBI Taxonomy" id="2107698"/>
    <lineage>
        <taxon>Bacteria</taxon>
        <taxon>Bacillati</taxon>
        <taxon>Cyanobacteriota</taxon>
        <taxon>Cyanophyceae</taxon>
        <taxon>Leptolyngbyales</taxon>
        <taxon>Leptolyngbyaceae</taxon>
        <taxon>Stenomitos</taxon>
    </lineage>
</organism>
<keyword evidence="1" id="KW-0472">Membrane</keyword>
<dbReference type="AlphaFoldDB" id="A0A2T1DT91"/>
<dbReference type="InterPro" id="IPR021279">
    <property type="entry name" value="DUF2721"/>
</dbReference>
<evidence type="ECO:0000313" key="3">
    <source>
        <dbReference type="Proteomes" id="UP000239576"/>
    </source>
</evidence>
<comment type="caution">
    <text evidence="2">The sequence shown here is derived from an EMBL/GenBank/DDBJ whole genome shotgun (WGS) entry which is preliminary data.</text>
</comment>
<sequence length="201" mass="22532">MSVEQTTQLIQLILNSMLMIVACALLLSRISVRQTALEEGLQASNRQYLELLSLGGERWYESNAGDRSTSRVLQAKKHLRQLQHRYKVVRYGVLANAYALMCAIASTLALALRTVINLEWLVPISLGLFVFGVTLLLLGVGLMLLDLHTADRALWDEITSLLTGRSDDKLRTDWQQRSKVAERFMRGQASSLRSSSKARVS</sequence>
<reference evidence="3" key="1">
    <citation type="submission" date="2018-02" db="EMBL/GenBank/DDBJ databases">
        <authorList>
            <person name="Moore K."/>
            <person name="Momper L."/>
        </authorList>
    </citation>
    <scope>NUCLEOTIDE SEQUENCE [LARGE SCALE GENOMIC DNA]</scope>
    <source>
        <strain evidence="3">ULC18</strain>
    </source>
</reference>
<dbReference type="Pfam" id="PF11026">
    <property type="entry name" value="DUF2721"/>
    <property type="match status" value="1"/>
</dbReference>
<evidence type="ECO:0000313" key="2">
    <source>
        <dbReference type="EMBL" id="PSB23695.1"/>
    </source>
</evidence>